<dbReference type="PROSITE" id="PS50093">
    <property type="entry name" value="PKD"/>
    <property type="match status" value="1"/>
</dbReference>
<comment type="caution">
    <text evidence="6">The sequence shown here is derived from an EMBL/GenBank/DDBJ whole genome shotgun (WGS) entry which is preliminary data.</text>
</comment>
<keyword evidence="3" id="KW-0788">Thiol protease</keyword>
<name>A0A0A2GEZ5_9PORP</name>
<proteinExistence type="inferred from homology"/>
<dbReference type="Pfam" id="PF18911">
    <property type="entry name" value="PKD_4"/>
    <property type="match status" value="1"/>
</dbReference>
<dbReference type="InterPro" id="IPR011628">
    <property type="entry name" value="Cleaved_adhesin"/>
</dbReference>
<dbReference type="AlphaFoldDB" id="A0A0A2GEZ5"/>
<evidence type="ECO:0000256" key="1">
    <source>
        <dbReference type="ARBA" id="ARBA00006067"/>
    </source>
</evidence>
<keyword evidence="2" id="KW-0645">Protease</keyword>
<reference evidence="6 7" key="1">
    <citation type="submission" date="2014-08" db="EMBL/GenBank/DDBJ databases">
        <title>Porphyromonas gingivicanis strain:COT-022_OH1391 Genome sequencing.</title>
        <authorList>
            <person name="Wallis C."/>
            <person name="Deusch O."/>
            <person name="O'Flynn C."/>
            <person name="Davis I."/>
            <person name="Jospin G."/>
            <person name="Darling A.E."/>
            <person name="Coil D.A."/>
            <person name="Alexiev A."/>
            <person name="Horsfall A."/>
            <person name="Kirkwood N."/>
            <person name="Harris S."/>
            <person name="Eisen J.A."/>
        </authorList>
    </citation>
    <scope>NUCLEOTIDE SEQUENCE [LARGE SCALE GENOMIC DNA]</scope>
    <source>
        <strain evidence="7">COT-022 OH1391</strain>
    </source>
</reference>
<dbReference type="GO" id="GO:0008234">
    <property type="term" value="F:cysteine-type peptidase activity"/>
    <property type="evidence" value="ECO:0007669"/>
    <property type="project" value="UniProtKB-KW"/>
</dbReference>
<dbReference type="NCBIfam" id="NF038128">
    <property type="entry name" value="choice_anch_J"/>
    <property type="match status" value="1"/>
</dbReference>
<dbReference type="OrthoDB" id="1011839at2"/>
<dbReference type="InterPro" id="IPR036249">
    <property type="entry name" value="Thioredoxin-like_sf"/>
</dbReference>
<feature type="domain" description="PKD" evidence="5">
    <location>
        <begin position="220"/>
        <end position="275"/>
    </location>
</feature>
<dbReference type="InterPro" id="IPR000601">
    <property type="entry name" value="PKD_dom"/>
</dbReference>
<evidence type="ECO:0000256" key="2">
    <source>
        <dbReference type="ARBA" id="ARBA00022670"/>
    </source>
</evidence>
<comment type="similarity">
    <text evidence="1">Belongs to the peptidase C25 family.</text>
</comment>
<dbReference type="InterPro" id="IPR035986">
    <property type="entry name" value="PKD_dom_sf"/>
</dbReference>
<dbReference type="GO" id="GO:0006508">
    <property type="term" value="P:proteolysis"/>
    <property type="evidence" value="ECO:0007669"/>
    <property type="project" value="UniProtKB-KW"/>
</dbReference>
<protein>
    <recommendedName>
        <fullName evidence="5">PKD domain-containing protein</fullName>
    </recommendedName>
</protein>
<dbReference type="InterPro" id="IPR013783">
    <property type="entry name" value="Ig-like_fold"/>
</dbReference>
<dbReference type="SUPFAM" id="SSF49299">
    <property type="entry name" value="PKD domain"/>
    <property type="match status" value="1"/>
</dbReference>
<gene>
    <name evidence="6" type="ORF">HQ36_00900</name>
</gene>
<keyword evidence="3" id="KW-0378">Hydrolase</keyword>
<evidence type="ECO:0000256" key="3">
    <source>
        <dbReference type="ARBA" id="ARBA00022807"/>
    </source>
</evidence>
<evidence type="ECO:0000313" key="7">
    <source>
        <dbReference type="Proteomes" id="UP000030134"/>
    </source>
</evidence>
<dbReference type="eggNOG" id="COG0526">
    <property type="taxonomic scope" value="Bacteria"/>
</dbReference>
<dbReference type="Gene3D" id="2.60.40.10">
    <property type="entry name" value="Immunoglobulins"/>
    <property type="match status" value="1"/>
</dbReference>
<dbReference type="Pfam" id="PF07675">
    <property type="entry name" value="Cleaved_Adhesin"/>
    <property type="match status" value="1"/>
</dbReference>
<dbReference type="Gene3D" id="3.40.30.10">
    <property type="entry name" value="Glutaredoxin"/>
    <property type="match status" value="1"/>
</dbReference>
<dbReference type="Gene3D" id="2.60.120.200">
    <property type="match status" value="1"/>
</dbReference>
<dbReference type="STRING" id="266762.HQ36_00900"/>
<evidence type="ECO:0000313" key="6">
    <source>
        <dbReference type="EMBL" id="KGN99059.1"/>
    </source>
</evidence>
<dbReference type="CDD" id="cd00146">
    <property type="entry name" value="PKD"/>
    <property type="match status" value="1"/>
</dbReference>
<keyword evidence="7" id="KW-1185">Reference proteome</keyword>
<dbReference type="EMBL" id="JQZW01000002">
    <property type="protein sequence ID" value="KGN99059.1"/>
    <property type="molecule type" value="Genomic_DNA"/>
</dbReference>
<sequence>MRKIITLCSTLYLGFLLLWGQGSVYNSYNWRKISREKYIATDFKGNKHDIQQLLRQGKKILIDFSATWCNPCWNIHTNHFLENLDKEFGPTGKSSQDLVILWVEATGASEKEIRNPSRDWTMVYGTQEEVSYPIISDARLAGALGIIVSGYPTVAFISPSGEYTNLFSQAPISNIPAMRALLESCPGPQTLSTPPTAGIPTAIEFAYTGENIQWMPEYTSDSPITSFEWEFQGAREKTSSLERPSVVWDTPGSYKVKFTITNKFGTATSETNFVVYDGATTQFPLQEKFEDGAFPTKWRTLKMDRDNQTWINIKTELDRLGIANNDALGVGYNSSYSLVSWSFSPTKATPKAGTENEFTFEGETLFPNNWLISPPINIPNEGDITPLLTFSTSSFFIENTKKERYRVYAAIGPAIKASDFVYLLEDAYATEKPRTWNTHTIDLSKFKGERISLAFVHKTLRQGPGVLLDNITITLKPEVAIQAPEAENVRVYPTVADQKVIVECAEGATVMLLDMQGRQIFFQQGGATFIEILTDKLNDGNYFVRIIEQSGATKILPIIIQH</sequence>
<evidence type="ECO:0000256" key="4">
    <source>
        <dbReference type="ARBA" id="ARBA00023026"/>
    </source>
</evidence>
<accession>A0A0A2GEZ5</accession>
<dbReference type="SUPFAM" id="SSF52833">
    <property type="entry name" value="Thioredoxin-like"/>
    <property type="match status" value="1"/>
</dbReference>
<dbReference type="RefSeq" id="WP_036882699.1">
    <property type="nucleotide sequence ID" value="NZ_JQZW01000002.1"/>
</dbReference>
<dbReference type="Proteomes" id="UP000030134">
    <property type="component" value="Unassembled WGS sequence"/>
</dbReference>
<organism evidence="6 7">
    <name type="scientific">Porphyromonas gingivicanis</name>
    <dbReference type="NCBI Taxonomy" id="266762"/>
    <lineage>
        <taxon>Bacteria</taxon>
        <taxon>Pseudomonadati</taxon>
        <taxon>Bacteroidota</taxon>
        <taxon>Bacteroidia</taxon>
        <taxon>Bacteroidales</taxon>
        <taxon>Porphyromonadaceae</taxon>
        <taxon>Porphyromonas</taxon>
    </lineage>
</organism>
<keyword evidence="4" id="KW-0843">Virulence</keyword>
<evidence type="ECO:0000259" key="5">
    <source>
        <dbReference type="PROSITE" id="PS50093"/>
    </source>
</evidence>